<sequence>MGDTDDRSGAGRGRRSKVVRLIEEYGLDSVGEKLERLWTAEEDRRSLRQLATYFNRRLLERALERAGVRPLEGEVENTYRLLADDAENADRTRVRRRLERDGLDVEALEADFVTYQAIRTYLQKHRGAEYTPEETDPIEREVANVQRLRGRVDSVTEGKLEQLRSGGHLDIGSFRTFVDVRVVCEDCNTQFDVVDLLERGRCECSE</sequence>
<keyword evidence="2" id="KW-1185">Reference proteome</keyword>
<evidence type="ECO:0000313" key="1">
    <source>
        <dbReference type="EMBL" id="CCQ37166.1"/>
    </source>
</evidence>
<dbReference type="eggNOG" id="arCOG02804">
    <property type="taxonomic scope" value="Archaea"/>
</dbReference>
<dbReference type="RefSeq" id="WP_015409916.1">
    <property type="nucleotide sequence ID" value="NC_020388.1"/>
</dbReference>
<protein>
    <submittedName>
        <fullName evidence="1">Uncharacterized protein</fullName>
    </submittedName>
</protein>
<accession>M1Y3R4</accession>
<dbReference type="InterPro" id="IPR048925">
    <property type="entry name" value="RdfA"/>
</dbReference>
<dbReference type="AlphaFoldDB" id="M1Y3R4"/>
<gene>
    <name evidence="1" type="ordered locus">Nmlp_3023</name>
</gene>
<proteinExistence type="predicted"/>
<dbReference type="Pfam" id="PF21811">
    <property type="entry name" value="RdfA"/>
    <property type="match status" value="1"/>
</dbReference>
<dbReference type="GeneID" id="14651655"/>
<dbReference type="HOGENOM" id="CLU_099321_0_0_2"/>
<dbReference type="STRING" id="268739.Nmlp_3023"/>
<name>M1Y3R4_NATM8</name>
<dbReference type="Proteomes" id="UP000011867">
    <property type="component" value="Chromosome"/>
</dbReference>
<dbReference type="EMBL" id="HF582854">
    <property type="protein sequence ID" value="CCQ37166.1"/>
    <property type="molecule type" value="Genomic_DNA"/>
</dbReference>
<evidence type="ECO:0000313" key="2">
    <source>
        <dbReference type="Proteomes" id="UP000011867"/>
    </source>
</evidence>
<dbReference type="OrthoDB" id="304916at2157"/>
<dbReference type="KEGG" id="nmo:Nmlp_3023"/>
<reference evidence="1 2" key="1">
    <citation type="journal article" date="2013" name="Genome Announc.">
        <title>Genome of the haloarchaeon Natronomonas moolapensis, a neutrophilic member of a previously haloalkaliphilic genus.</title>
        <authorList>
            <person name="Dyall-Smith M.L."/>
            <person name="Pfeiffer F."/>
            <person name="Oberwinkler T."/>
            <person name="Klee K."/>
            <person name="Rampp M."/>
            <person name="Palm P."/>
            <person name="Gross K."/>
            <person name="Schuster S.C."/>
            <person name="Oesterhelt D."/>
        </authorList>
    </citation>
    <scope>NUCLEOTIDE SEQUENCE [LARGE SCALE GENOMIC DNA]</scope>
    <source>
        <strain evidence="2">DSM 18674 / JCM 14361 / 8.8.11</strain>
    </source>
</reference>
<organism evidence="1 2">
    <name type="scientific">Natronomonas moolapensis (strain DSM 18674 / CECT 7526 / JCM 14361 / 8.8.11)</name>
    <dbReference type="NCBI Taxonomy" id="268739"/>
    <lineage>
        <taxon>Archaea</taxon>
        <taxon>Methanobacteriati</taxon>
        <taxon>Methanobacteriota</taxon>
        <taxon>Stenosarchaea group</taxon>
        <taxon>Halobacteria</taxon>
        <taxon>Halobacteriales</taxon>
        <taxon>Natronomonadaceae</taxon>
        <taxon>Natronomonas</taxon>
    </lineage>
</organism>